<evidence type="ECO:0000256" key="1">
    <source>
        <dbReference type="ARBA" id="ARBA00004173"/>
    </source>
</evidence>
<comment type="similarity">
    <text evidence="2">Belongs to the mitochondrion-specific ribosomal protein mL46 family.</text>
</comment>
<protein>
    <recommendedName>
        <fullName evidence="7">Large ribosomal subunit protein mL46</fullName>
    </recommendedName>
    <alternativeName>
        <fullName evidence="8">39S ribosomal protein L46, mitochondrial</fullName>
    </alternativeName>
</protein>
<dbReference type="GO" id="GO:0003735">
    <property type="term" value="F:structural constituent of ribosome"/>
    <property type="evidence" value="ECO:0007669"/>
    <property type="project" value="InterPro"/>
</dbReference>
<dbReference type="InterPro" id="IPR021757">
    <property type="entry name" value="Ribosomal_mL46_N"/>
</dbReference>
<keyword evidence="6" id="KW-0687">Ribonucleoprotein</keyword>
<dbReference type="Pfam" id="PF11788">
    <property type="entry name" value="MRP-L46"/>
    <property type="match status" value="1"/>
</dbReference>
<dbReference type="AlphaFoldDB" id="A0A423SLV6"/>
<dbReference type="PANTHER" id="PTHR13124">
    <property type="entry name" value="39S RIBOSOMAL PROTEIN L46, MITOCHONDRIAL PRECURSOR-RELATED"/>
    <property type="match status" value="1"/>
</dbReference>
<dbReference type="STRING" id="6689.A0A423SLV6"/>
<dbReference type="CDD" id="cd04661">
    <property type="entry name" value="NUDIX_MRP_L46"/>
    <property type="match status" value="1"/>
</dbReference>
<dbReference type="EMBL" id="QCYY01003131">
    <property type="protein sequence ID" value="ROT65163.1"/>
    <property type="molecule type" value="Genomic_DNA"/>
</dbReference>
<evidence type="ECO:0000256" key="7">
    <source>
        <dbReference type="ARBA" id="ARBA00035190"/>
    </source>
</evidence>
<dbReference type="GO" id="GO:0005762">
    <property type="term" value="C:mitochondrial large ribosomal subunit"/>
    <property type="evidence" value="ECO:0007669"/>
    <property type="project" value="TreeGrafter"/>
</dbReference>
<dbReference type="InterPro" id="IPR040008">
    <property type="entry name" value="Ribosomal_mL46"/>
</dbReference>
<dbReference type="PANTHER" id="PTHR13124:SF12">
    <property type="entry name" value="LARGE RIBOSOMAL SUBUNIT PROTEIN ML46"/>
    <property type="match status" value="1"/>
</dbReference>
<dbReference type="InterPro" id="IPR015797">
    <property type="entry name" value="NUDIX_hydrolase-like_dom_sf"/>
</dbReference>
<dbReference type="SUPFAM" id="SSF55811">
    <property type="entry name" value="Nudix"/>
    <property type="match status" value="1"/>
</dbReference>
<accession>A0A423SLV6</accession>
<evidence type="ECO:0000256" key="2">
    <source>
        <dbReference type="ARBA" id="ARBA00009070"/>
    </source>
</evidence>
<proteinExistence type="inferred from homology"/>
<keyword evidence="11" id="KW-1185">Reference proteome</keyword>
<dbReference type="GO" id="GO:0005743">
    <property type="term" value="C:mitochondrial inner membrane"/>
    <property type="evidence" value="ECO:0007669"/>
    <property type="project" value="UniProtKB-ARBA"/>
</dbReference>
<dbReference type="Gene3D" id="3.90.79.10">
    <property type="entry name" value="Nucleoside Triphosphate Pyrophosphohydrolase"/>
    <property type="match status" value="1"/>
</dbReference>
<keyword evidence="3" id="KW-0809">Transit peptide</keyword>
<evidence type="ECO:0000313" key="11">
    <source>
        <dbReference type="Proteomes" id="UP000283509"/>
    </source>
</evidence>
<evidence type="ECO:0000256" key="6">
    <source>
        <dbReference type="ARBA" id="ARBA00023274"/>
    </source>
</evidence>
<organism evidence="10 11">
    <name type="scientific">Penaeus vannamei</name>
    <name type="common">Whiteleg shrimp</name>
    <name type="synonym">Litopenaeus vannamei</name>
    <dbReference type="NCBI Taxonomy" id="6689"/>
    <lineage>
        <taxon>Eukaryota</taxon>
        <taxon>Metazoa</taxon>
        <taxon>Ecdysozoa</taxon>
        <taxon>Arthropoda</taxon>
        <taxon>Crustacea</taxon>
        <taxon>Multicrustacea</taxon>
        <taxon>Malacostraca</taxon>
        <taxon>Eumalacostraca</taxon>
        <taxon>Eucarida</taxon>
        <taxon>Decapoda</taxon>
        <taxon>Dendrobranchiata</taxon>
        <taxon>Penaeoidea</taxon>
        <taxon>Penaeidae</taxon>
        <taxon>Penaeus</taxon>
    </lineage>
</organism>
<feature type="domain" description="Nudix hydrolase" evidence="9">
    <location>
        <begin position="117"/>
        <end position="269"/>
    </location>
</feature>
<sequence>MQTTRSLPRNFKLISQLWNTRRQSTAAEATGKWQIVGAACITRPPVVCPPMTPLEAQYSEMLATVEKELSLKSNHELRHEQDLMRVEFLKLGDTEEVDIEEASKQTAVEFEDACTEELKAFTPAPITTEADKKNDLSSLNRALERSLILVVKQKLGSDHQWVLPQAPWVPGETLRQTCERVVRETCGTSLKVKFLGNAPCGYYKYKFPKQARKDGFIGAKVFFYKGMVREASGNVQPGQDVIEHQWLSQDQLDERLKRSYADSVSRFLVSDK</sequence>
<dbReference type="InterPro" id="IPR000086">
    <property type="entry name" value="NUDIX_hydrolase_dom"/>
</dbReference>
<comment type="subcellular location">
    <subcellularLocation>
        <location evidence="1">Mitochondrion</location>
    </subcellularLocation>
</comment>
<evidence type="ECO:0000259" key="9">
    <source>
        <dbReference type="PROSITE" id="PS51462"/>
    </source>
</evidence>
<keyword evidence="4 10" id="KW-0689">Ribosomal protein</keyword>
<keyword evidence="5" id="KW-0496">Mitochondrion</keyword>
<dbReference type="Proteomes" id="UP000283509">
    <property type="component" value="Unassembled WGS sequence"/>
</dbReference>
<evidence type="ECO:0000256" key="3">
    <source>
        <dbReference type="ARBA" id="ARBA00022946"/>
    </source>
</evidence>
<gene>
    <name evidence="10" type="ORF">C7M84_016884</name>
</gene>
<name>A0A423SLV6_PENVA</name>
<evidence type="ECO:0000256" key="5">
    <source>
        <dbReference type="ARBA" id="ARBA00023128"/>
    </source>
</evidence>
<evidence type="ECO:0000256" key="8">
    <source>
        <dbReference type="ARBA" id="ARBA00035534"/>
    </source>
</evidence>
<reference evidence="10 11" key="1">
    <citation type="submission" date="2018-04" db="EMBL/GenBank/DDBJ databases">
        <authorList>
            <person name="Zhang X."/>
            <person name="Yuan J."/>
            <person name="Li F."/>
            <person name="Xiang J."/>
        </authorList>
    </citation>
    <scope>NUCLEOTIDE SEQUENCE [LARGE SCALE GENOMIC DNA]</scope>
    <source>
        <tissue evidence="10">Muscle</tissue>
    </source>
</reference>
<reference evidence="10 11" key="2">
    <citation type="submission" date="2019-01" db="EMBL/GenBank/DDBJ databases">
        <title>The decoding of complex shrimp genome reveals the adaptation for benthos swimmer, frequently molting mechanism and breeding impact on genome.</title>
        <authorList>
            <person name="Sun Y."/>
            <person name="Gao Y."/>
            <person name="Yu Y."/>
        </authorList>
    </citation>
    <scope>NUCLEOTIDE SEQUENCE [LARGE SCALE GENOMIC DNA]</scope>
    <source>
        <tissue evidence="10">Muscle</tissue>
    </source>
</reference>
<dbReference type="InterPro" id="IPR033650">
    <property type="entry name" value="Ribosomal_mL46_NUDIX"/>
</dbReference>
<evidence type="ECO:0000256" key="4">
    <source>
        <dbReference type="ARBA" id="ARBA00022980"/>
    </source>
</evidence>
<dbReference type="PROSITE" id="PS51462">
    <property type="entry name" value="NUDIX"/>
    <property type="match status" value="1"/>
</dbReference>
<comment type="caution">
    <text evidence="10">The sequence shown here is derived from an EMBL/GenBank/DDBJ whole genome shotgun (WGS) entry which is preliminary data.</text>
</comment>
<evidence type="ECO:0000313" key="10">
    <source>
        <dbReference type="EMBL" id="ROT65163.1"/>
    </source>
</evidence>
<dbReference type="FunFam" id="3.90.79.10:FF:000018">
    <property type="entry name" value="39S ribosomal protein L46, mitochondrial"/>
    <property type="match status" value="1"/>
</dbReference>
<dbReference type="OrthoDB" id="194611at2759"/>